<dbReference type="Proteomes" id="UP001497512">
    <property type="component" value="Chromosome 7"/>
</dbReference>
<sequence length="82" mass="9930">MPMDLVKMRPSVFINEVVDRYRRHLAKYWSADLIDKAENKHRELLAVYAHEPNVKAAPDKHDKKTFFNEAWDCLKRRFMQLR</sequence>
<name>A0ABP0UX02_9BRYO</name>
<keyword evidence="2" id="KW-1185">Reference proteome</keyword>
<gene>
    <name evidence="1" type="ORF">CSSPTR1EN2_LOCUS21054</name>
</gene>
<dbReference type="PANTHER" id="PTHR37067:SF3">
    <property type="entry name" value="PX DOMAIN-CONTAINING PROTEIN"/>
    <property type="match status" value="1"/>
</dbReference>
<dbReference type="PANTHER" id="PTHR37067">
    <property type="entry name" value="PX DOMAIN-CONTAINING PROTEIN"/>
    <property type="match status" value="1"/>
</dbReference>
<evidence type="ECO:0000313" key="2">
    <source>
        <dbReference type="Proteomes" id="UP001497512"/>
    </source>
</evidence>
<proteinExistence type="predicted"/>
<reference evidence="1" key="1">
    <citation type="submission" date="2024-02" db="EMBL/GenBank/DDBJ databases">
        <authorList>
            <consortium name="ELIXIR-Norway"/>
            <consortium name="Elixir Norway"/>
        </authorList>
    </citation>
    <scope>NUCLEOTIDE SEQUENCE</scope>
</reference>
<protein>
    <submittedName>
        <fullName evidence="1">Uncharacterized protein</fullName>
    </submittedName>
</protein>
<organism evidence="1 2">
    <name type="scientific">Sphagnum troendelagicum</name>
    <dbReference type="NCBI Taxonomy" id="128251"/>
    <lineage>
        <taxon>Eukaryota</taxon>
        <taxon>Viridiplantae</taxon>
        <taxon>Streptophyta</taxon>
        <taxon>Embryophyta</taxon>
        <taxon>Bryophyta</taxon>
        <taxon>Sphagnophytina</taxon>
        <taxon>Sphagnopsida</taxon>
        <taxon>Sphagnales</taxon>
        <taxon>Sphagnaceae</taxon>
        <taxon>Sphagnum</taxon>
    </lineage>
</organism>
<accession>A0ABP0UX02</accession>
<dbReference type="EMBL" id="OZ019899">
    <property type="protein sequence ID" value="CAK9232031.1"/>
    <property type="molecule type" value="Genomic_DNA"/>
</dbReference>
<evidence type="ECO:0000313" key="1">
    <source>
        <dbReference type="EMBL" id="CAK9232031.1"/>
    </source>
</evidence>